<dbReference type="InterPro" id="IPR001309">
    <property type="entry name" value="Pept_C14_p20"/>
</dbReference>
<dbReference type="AlphaFoldDB" id="A0AAY4AJ42"/>
<evidence type="ECO:0000259" key="19">
    <source>
        <dbReference type="PROSITE" id="PS50208"/>
    </source>
</evidence>
<dbReference type="Proteomes" id="UP000694580">
    <property type="component" value="Chromosome 4"/>
</dbReference>
<gene>
    <name evidence="20" type="primary">CASP8</name>
</gene>
<dbReference type="GO" id="GO:0006508">
    <property type="term" value="P:proteolysis"/>
    <property type="evidence" value="ECO:0007669"/>
    <property type="project" value="UniProtKB-KW"/>
</dbReference>
<proteinExistence type="inferred from homology"/>
<dbReference type="GO" id="GO:0005737">
    <property type="term" value="C:cytoplasm"/>
    <property type="evidence" value="ECO:0007669"/>
    <property type="project" value="UniProtKB-SubCell"/>
</dbReference>
<dbReference type="SMART" id="SM00115">
    <property type="entry name" value="CASc"/>
    <property type="match status" value="1"/>
</dbReference>
<evidence type="ECO:0000256" key="10">
    <source>
        <dbReference type="ARBA" id="ARBA00022807"/>
    </source>
</evidence>
<dbReference type="RefSeq" id="XP_028831454.1">
    <property type="nucleotide sequence ID" value="XM_028975621.1"/>
</dbReference>
<keyword evidence="10" id="KW-0788">Thiol protease</keyword>
<evidence type="ECO:0000259" key="17">
    <source>
        <dbReference type="PROSITE" id="PS50168"/>
    </source>
</evidence>
<dbReference type="CDD" id="cd08334">
    <property type="entry name" value="DED_Caspase_8_10_r2"/>
    <property type="match status" value="1"/>
</dbReference>
<evidence type="ECO:0000256" key="3">
    <source>
        <dbReference type="ARBA" id="ARBA00010134"/>
    </source>
</evidence>
<keyword evidence="12" id="KW-0539">Nucleus</keyword>
<feature type="domain" description="DED" evidence="17">
    <location>
        <begin position="2"/>
        <end position="78"/>
    </location>
</feature>
<dbReference type="PANTHER" id="PTHR48169">
    <property type="entry name" value="DED DOMAIN-CONTAINING PROTEIN"/>
    <property type="match status" value="1"/>
</dbReference>
<dbReference type="PROSITE" id="PS50168">
    <property type="entry name" value="DED"/>
    <property type="match status" value="2"/>
</dbReference>
<dbReference type="PROSITE" id="PS01122">
    <property type="entry name" value="CASPASE_CYS"/>
    <property type="match status" value="1"/>
</dbReference>
<evidence type="ECO:0000313" key="20">
    <source>
        <dbReference type="Ensembl" id="ENSDCDP00010008889.1"/>
    </source>
</evidence>
<evidence type="ECO:0000256" key="11">
    <source>
        <dbReference type="ARBA" id="ARBA00023145"/>
    </source>
</evidence>
<comment type="catalytic activity">
    <reaction evidence="13">
        <text>Strict requirement for Asp at position P1 and has a preferred cleavage sequence of (Leu/Asp/Val)-Glu-Thr-Asp-|-(Gly/Ser/Ala).</text>
        <dbReference type="EC" id="3.4.22.61"/>
    </reaction>
</comment>
<evidence type="ECO:0000256" key="9">
    <source>
        <dbReference type="ARBA" id="ARBA00022801"/>
    </source>
</evidence>
<dbReference type="FunFam" id="3.40.50.1460:FF:000008">
    <property type="entry name" value="caspase-8 isoform X1"/>
    <property type="match status" value="1"/>
</dbReference>
<keyword evidence="6" id="KW-0645">Protease</keyword>
<dbReference type="Ensembl" id="ENSDCDT00010009329.1">
    <property type="protein sequence ID" value="ENSDCDP00010008889.1"/>
    <property type="gene ID" value="ENSDCDG00010003996.1"/>
</dbReference>
<keyword evidence="8" id="KW-0677">Repeat</keyword>
<dbReference type="GO" id="GO:0005886">
    <property type="term" value="C:plasma membrane"/>
    <property type="evidence" value="ECO:0007669"/>
    <property type="project" value="UniProtKB-ARBA"/>
</dbReference>
<evidence type="ECO:0000256" key="14">
    <source>
        <dbReference type="ARBA" id="ARBA00066479"/>
    </source>
</evidence>
<dbReference type="EC" id="3.4.22.61" evidence="14"/>
<evidence type="ECO:0000256" key="6">
    <source>
        <dbReference type="ARBA" id="ARBA00022670"/>
    </source>
</evidence>
<evidence type="ECO:0000256" key="7">
    <source>
        <dbReference type="ARBA" id="ARBA00022703"/>
    </source>
</evidence>
<evidence type="ECO:0000259" key="18">
    <source>
        <dbReference type="PROSITE" id="PS50207"/>
    </source>
</evidence>
<dbReference type="GO" id="GO:0032991">
    <property type="term" value="C:protein-containing complex"/>
    <property type="evidence" value="ECO:0007669"/>
    <property type="project" value="UniProtKB-ARBA"/>
</dbReference>
<comment type="similarity">
    <text evidence="3 16">Belongs to the peptidase C14A family.</text>
</comment>
<evidence type="ECO:0000256" key="5">
    <source>
        <dbReference type="ARBA" id="ARBA00022553"/>
    </source>
</evidence>
<keyword evidence="4" id="KW-0963">Cytoplasm</keyword>
<dbReference type="GO" id="GO:0005634">
    <property type="term" value="C:nucleus"/>
    <property type="evidence" value="ECO:0007669"/>
    <property type="project" value="UniProtKB-SubCell"/>
</dbReference>
<reference evidence="20 21" key="1">
    <citation type="submission" date="2020-06" db="EMBL/GenBank/DDBJ databases">
        <authorList>
            <consortium name="Wellcome Sanger Institute Data Sharing"/>
        </authorList>
    </citation>
    <scope>NUCLEOTIDE SEQUENCE [LARGE SCALE GENOMIC DNA]</scope>
</reference>
<dbReference type="InterPro" id="IPR015917">
    <property type="entry name" value="Pept_C14A"/>
</dbReference>
<organism evidence="20 21">
    <name type="scientific">Denticeps clupeoides</name>
    <name type="common">denticle herring</name>
    <dbReference type="NCBI Taxonomy" id="299321"/>
    <lineage>
        <taxon>Eukaryota</taxon>
        <taxon>Metazoa</taxon>
        <taxon>Chordata</taxon>
        <taxon>Craniata</taxon>
        <taxon>Vertebrata</taxon>
        <taxon>Euteleostomi</taxon>
        <taxon>Actinopterygii</taxon>
        <taxon>Neopterygii</taxon>
        <taxon>Teleostei</taxon>
        <taxon>Clupei</taxon>
        <taxon>Clupeiformes</taxon>
        <taxon>Denticipitoidei</taxon>
        <taxon>Denticipitidae</taxon>
        <taxon>Denticeps</taxon>
    </lineage>
</organism>
<dbReference type="InterPro" id="IPR002138">
    <property type="entry name" value="Pept_C14_p10"/>
</dbReference>
<keyword evidence="21" id="KW-1185">Reference proteome</keyword>
<evidence type="ECO:0000313" key="21">
    <source>
        <dbReference type="Proteomes" id="UP000694580"/>
    </source>
</evidence>
<dbReference type="SUPFAM" id="SSF52129">
    <property type="entry name" value="Caspase-like"/>
    <property type="match status" value="1"/>
</dbReference>
<evidence type="ECO:0000256" key="4">
    <source>
        <dbReference type="ARBA" id="ARBA00022490"/>
    </source>
</evidence>
<keyword evidence="5" id="KW-0597">Phosphoprotein</keyword>
<reference evidence="20" key="2">
    <citation type="submission" date="2025-08" db="UniProtKB">
        <authorList>
            <consortium name="Ensembl"/>
        </authorList>
    </citation>
    <scope>IDENTIFICATION</scope>
</reference>
<dbReference type="FunFam" id="1.10.533.10:FF:000016">
    <property type="entry name" value="CASP8 and FADD-like apoptosis regulator"/>
    <property type="match status" value="1"/>
</dbReference>
<dbReference type="GeneTree" id="ENSGT00940000166591"/>
<dbReference type="GO" id="GO:0051604">
    <property type="term" value="P:protein maturation"/>
    <property type="evidence" value="ECO:0007669"/>
    <property type="project" value="UniProtKB-ARBA"/>
</dbReference>
<sequence>MDNLELLLQIDEELDSVDIAALKFLCSDKVPRRRLESVQDAGDLFKRLDEKDLMNDTKFLEELLFTIRRYDLLTMLGTSKEQVAVSLQGAGKLTPYRKMLFNLAEEMTTENLKAIKFLLNFPKAKLQSLGSFLDVLTEMENQELLDERNVDELKQILAQCDKQLASTVESYRQRMEKEDEDPDVEMSTPPMISDRPDYSGDISNLACDAHVPGADEQCYPMTKNPRGLCLIISNYKFDSHPLRAGTRVDEESLTTVFQWLAFKVEVRNDLTSSAMIETVCQFGKMDHSKYNAFVLFVLSHGKKGTVLGTDDKDVLISDLVKPFTLCPTLIDKPKLFFIQACQGVQYQKSASLSNDGLPTEFEADDYISETNFPPCAADVLIGMATVDEYKSFRHVEHGSVYIQSLCRQLKHGCPRKDDMLTILTRVNSEVSKGVYNSHRQMPQPKYTLTRKLILPVD</sequence>
<dbReference type="GO" id="GO:0006915">
    <property type="term" value="P:apoptotic process"/>
    <property type="evidence" value="ECO:0007669"/>
    <property type="project" value="UniProtKB-KW"/>
</dbReference>
<evidence type="ECO:0000256" key="1">
    <source>
        <dbReference type="ARBA" id="ARBA00004123"/>
    </source>
</evidence>
<dbReference type="InterPro" id="IPR033139">
    <property type="entry name" value="Caspase_cys_AS"/>
</dbReference>
<reference evidence="20" key="3">
    <citation type="submission" date="2025-09" db="UniProtKB">
        <authorList>
            <consortium name="Ensembl"/>
        </authorList>
    </citation>
    <scope>IDENTIFICATION</scope>
</reference>
<dbReference type="SMART" id="SM00031">
    <property type="entry name" value="DED"/>
    <property type="match status" value="2"/>
</dbReference>
<dbReference type="PRINTS" id="PR00376">
    <property type="entry name" value="IL1BCENZYME"/>
</dbReference>
<keyword evidence="11" id="KW-0865">Zymogen</keyword>
<keyword evidence="9" id="KW-0378">Hydrolase</keyword>
<dbReference type="CDD" id="cd00032">
    <property type="entry name" value="CASc"/>
    <property type="match status" value="1"/>
</dbReference>
<dbReference type="Gene3D" id="1.10.533.10">
    <property type="entry name" value="Death Domain, Fas"/>
    <property type="match status" value="2"/>
</dbReference>
<feature type="domain" description="DED" evidence="17">
    <location>
        <begin position="95"/>
        <end position="170"/>
    </location>
</feature>
<dbReference type="SUPFAM" id="SSF47986">
    <property type="entry name" value="DEATH domain"/>
    <property type="match status" value="2"/>
</dbReference>
<dbReference type="PROSITE" id="PS50207">
    <property type="entry name" value="CASPASE_P10"/>
    <property type="match status" value="1"/>
</dbReference>
<dbReference type="Gene3D" id="3.40.50.1460">
    <property type="match status" value="1"/>
</dbReference>
<dbReference type="PANTHER" id="PTHR48169:SF7">
    <property type="entry name" value="CASPASE 10"/>
    <property type="match status" value="1"/>
</dbReference>
<dbReference type="PROSITE" id="PS50208">
    <property type="entry name" value="CASPASE_P20"/>
    <property type="match status" value="1"/>
</dbReference>
<feature type="domain" description="Caspase family p10" evidence="18">
    <location>
        <begin position="374"/>
        <end position="454"/>
    </location>
</feature>
<evidence type="ECO:0000256" key="8">
    <source>
        <dbReference type="ARBA" id="ARBA00022737"/>
    </source>
</evidence>
<dbReference type="InterPro" id="IPR011029">
    <property type="entry name" value="DEATH-like_dom_sf"/>
</dbReference>
<dbReference type="Pfam" id="PF01335">
    <property type="entry name" value="DED"/>
    <property type="match status" value="2"/>
</dbReference>
<name>A0AAY4AJ42_9TELE</name>
<feature type="domain" description="Caspase family p20" evidence="19">
    <location>
        <begin position="225"/>
        <end position="345"/>
    </location>
</feature>
<evidence type="ECO:0000256" key="13">
    <source>
        <dbReference type="ARBA" id="ARBA00051626"/>
    </source>
</evidence>
<dbReference type="GeneID" id="114787766"/>
<evidence type="ECO:0000256" key="16">
    <source>
        <dbReference type="RuleBase" id="RU003971"/>
    </source>
</evidence>
<evidence type="ECO:0000256" key="2">
    <source>
        <dbReference type="ARBA" id="ARBA00004496"/>
    </source>
</evidence>
<evidence type="ECO:0000256" key="12">
    <source>
        <dbReference type="ARBA" id="ARBA00023242"/>
    </source>
</evidence>
<protein>
    <recommendedName>
        <fullName evidence="15">Caspase-8</fullName>
        <ecNumber evidence="14">3.4.22.61</ecNumber>
    </recommendedName>
</protein>
<accession>A0AAY4AJ42</accession>
<dbReference type="GO" id="GO:0043065">
    <property type="term" value="P:positive regulation of apoptotic process"/>
    <property type="evidence" value="ECO:0007669"/>
    <property type="project" value="UniProtKB-ARBA"/>
</dbReference>
<evidence type="ECO:0000256" key="15">
    <source>
        <dbReference type="ARBA" id="ARBA00068172"/>
    </source>
</evidence>
<dbReference type="InterPro" id="IPR011600">
    <property type="entry name" value="Pept_C14_caspase"/>
</dbReference>
<dbReference type="GO" id="GO:0004197">
    <property type="term" value="F:cysteine-type endopeptidase activity"/>
    <property type="evidence" value="ECO:0007669"/>
    <property type="project" value="InterPro"/>
</dbReference>
<dbReference type="InterPro" id="IPR029030">
    <property type="entry name" value="Caspase-like_dom_sf"/>
</dbReference>
<dbReference type="InterPro" id="IPR001875">
    <property type="entry name" value="DED_dom"/>
</dbReference>
<dbReference type="Pfam" id="PF00656">
    <property type="entry name" value="Peptidase_C14"/>
    <property type="match status" value="1"/>
</dbReference>
<keyword evidence="7" id="KW-0053">Apoptosis</keyword>
<comment type="subcellular location">
    <subcellularLocation>
        <location evidence="2">Cytoplasm</location>
    </subcellularLocation>
    <subcellularLocation>
        <location evidence="1">Nucleus</location>
    </subcellularLocation>
</comment>